<keyword evidence="6" id="KW-0520">NAD</keyword>
<keyword evidence="8" id="KW-0472">Membrane</keyword>
<dbReference type="Pfam" id="PF01582">
    <property type="entry name" value="TIR"/>
    <property type="match status" value="1"/>
</dbReference>
<comment type="catalytic activity">
    <reaction evidence="7">
        <text>NAD(+) + H2O = ADP-D-ribose + nicotinamide + H(+)</text>
        <dbReference type="Rhea" id="RHEA:16301"/>
        <dbReference type="ChEBI" id="CHEBI:15377"/>
        <dbReference type="ChEBI" id="CHEBI:15378"/>
        <dbReference type="ChEBI" id="CHEBI:17154"/>
        <dbReference type="ChEBI" id="CHEBI:57540"/>
        <dbReference type="ChEBI" id="CHEBI:57967"/>
        <dbReference type="EC" id="3.2.2.6"/>
    </reaction>
    <physiologicalReaction direction="left-to-right" evidence="7">
        <dbReference type="Rhea" id="RHEA:16302"/>
    </physiologicalReaction>
</comment>
<sequence length="1306" mass="148572">MKDCSQNSKWKYHVFLSFRGEDTRLGFTDHLYAALVRKSIITFRDDEELARGEVISQKLLHAIEESLSAVVIISKNYANSAWCLDELVKILESKRLSGQQVFPIFYGVDPSDVRNQRGSFDEAFRKHEEKFAESKEKVQKWRDALREVANLSGWDSKDQHETKLIEEVVAQVWKKLELKFPSYNDGLVAIDTRLEELYSTLKIGFEEVRFIGIWGMGGIGKTTLATALFKKIKSQFNVSCFITNVREVSGERNEGMLQLQNKILSHLNIKGMVIETLSEGKDSLRNLLSNKKVLLVLDDVSSKSQLENLAGSQAWFGRGSRIIVTTRDKHLLISHAVLFEMYESKILNKSESLQLFCEKAFKKDKPEEDYFELSKSVVEYAGGLPLALEVLGSFLCGRRISDWEDALIKIKKVSHDDIVNKLRISYDMLEDEHKTIFLDIACFFKGWYKHKVIQILENCGFHPTLGINVLIEKSLVTFDGRVFGMHDMLEEMGKTIVFLESPNDPGKRSRLWSLEDIDEVLRKNKGTELVQGIVLKSSPSMSFEARWNPEAFSKMCNLRLLIILCDLHLSLGLKCLSSSLRVIVWRGYPMNTLPLGVQLDKLVHLQMYFGKLKVIDLSNSKNLRQTPNVSGVPYLEELHLNDCTDIVEIHQSVKEHKKIEILSLIGCTNLKTFSSTLEMDSLKMLIISDCSNISTLPDFGKNMISMSVLNLMHCKNIVCLPNSISNLKSLKILNISGCSKICSLPNGIKRNTALENLDLSRTAIGEMDPSLLQLGNLKILSLSGCGLPASDSRQDVSRLYRNRLRYFSADTGLILPSTFSGLSSLTVLDLSYCNLTDDSIPHDIDGLSSLERLILSGNDFLRLPTCYFVNLSKLRYLELEDCPLLHSVPLLPPHICLYSTDSDAKESKILDPQKIWKLFESSNKELFLSPVSLIVDYPYPVYTEIPSRFDNHNFFPLSSSYVSEADSIASITVKIPTDCSSSSNGWAVAVFVALEEIDEGLRAREKLLDNTKPDSRGNEHIGYLILLIIVLFLLICVWFRVPIKTTTKHMRMRWNFDTLEPEDGSSLSLFSNSTANNKLYLFTMVGSGDFIYIRRHTRGEGKSMHRSFSKHRKPEFRENSLLRFEVQVEGCKIRKCGWRVLHKEDYLEDLKEVNNGELSTAPSNSEHVSGMCESTMDKLKGENATAFDVQNIEKSNENFTLRKMFQNIRQGLGLSMLILMSMMVAATLFPLPVQGFGFKKHTTTNEVQNKPFKSHRVSRKTVLKVNTPQLQSSHRFNVRQRLSFPLYQLSRRTNFSQTHFCSYLTR</sequence>
<dbReference type="Pfam" id="PF23282">
    <property type="entry name" value="WHD_ROQ1"/>
    <property type="match status" value="1"/>
</dbReference>
<evidence type="ECO:0000256" key="3">
    <source>
        <dbReference type="ARBA" id="ARBA00022737"/>
    </source>
</evidence>
<dbReference type="GO" id="GO:0043531">
    <property type="term" value="F:ADP binding"/>
    <property type="evidence" value="ECO:0007669"/>
    <property type="project" value="InterPro"/>
</dbReference>
<name>A0A9D4WSK0_PEA</name>
<dbReference type="Pfam" id="PF00931">
    <property type="entry name" value="NB-ARC"/>
    <property type="match status" value="1"/>
</dbReference>
<dbReference type="InterPro" id="IPR002182">
    <property type="entry name" value="NB-ARC"/>
</dbReference>
<dbReference type="Gramene" id="Psat05G0318700-T1">
    <property type="protein sequence ID" value="KAI5406818.1"/>
    <property type="gene ID" value="KIW84_053187"/>
</dbReference>
<keyword evidence="5" id="KW-0611">Plant defense</keyword>
<dbReference type="PANTHER" id="PTHR11017">
    <property type="entry name" value="LEUCINE-RICH REPEAT-CONTAINING PROTEIN"/>
    <property type="match status" value="1"/>
</dbReference>
<dbReference type="SMART" id="SM00255">
    <property type="entry name" value="TIR"/>
    <property type="match status" value="1"/>
</dbReference>
<dbReference type="InterPro" id="IPR035897">
    <property type="entry name" value="Toll_tir_struct_dom_sf"/>
</dbReference>
<feature type="transmembrane region" description="Helical" evidence="8">
    <location>
        <begin position="1021"/>
        <end position="1043"/>
    </location>
</feature>
<dbReference type="Proteomes" id="UP001058974">
    <property type="component" value="Chromosome 5"/>
</dbReference>
<dbReference type="GO" id="GO:0007165">
    <property type="term" value="P:signal transduction"/>
    <property type="evidence" value="ECO:0007669"/>
    <property type="project" value="InterPro"/>
</dbReference>
<keyword evidence="2" id="KW-0433">Leucine-rich repeat</keyword>
<keyword evidence="4" id="KW-0378">Hydrolase</keyword>
<evidence type="ECO:0000259" key="9">
    <source>
        <dbReference type="PROSITE" id="PS50104"/>
    </source>
</evidence>
<proteinExistence type="predicted"/>
<dbReference type="GO" id="GO:0061809">
    <property type="term" value="F:NAD+ nucleosidase activity, cyclic ADP-ribose generating"/>
    <property type="evidence" value="ECO:0007669"/>
    <property type="project" value="UniProtKB-EC"/>
</dbReference>
<evidence type="ECO:0000256" key="4">
    <source>
        <dbReference type="ARBA" id="ARBA00022801"/>
    </source>
</evidence>
<keyword evidence="11" id="KW-1185">Reference proteome</keyword>
<dbReference type="InterPro" id="IPR036390">
    <property type="entry name" value="WH_DNA-bd_sf"/>
</dbReference>
<reference evidence="10 11" key="1">
    <citation type="journal article" date="2022" name="Nat. Genet.">
        <title>Improved pea reference genome and pan-genome highlight genomic features and evolutionary characteristics.</title>
        <authorList>
            <person name="Yang T."/>
            <person name="Liu R."/>
            <person name="Luo Y."/>
            <person name="Hu S."/>
            <person name="Wang D."/>
            <person name="Wang C."/>
            <person name="Pandey M.K."/>
            <person name="Ge S."/>
            <person name="Xu Q."/>
            <person name="Li N."/>
            <person name="Li G."/>
            <person name="Huang Y."/>
            <person name="Saxena R.K."/>
            <person name="Ji Y."/>
            <person name="Li M."/>
            <person name="Yan X."/>
            <person name="He Y."/>
            <person name="Liu Y."/>
            <person name="Wang X."/>
            <person name="Xiang C."/>
            <person name="Varshney R.K."/>
            <person name="Ding H."/>
            <person name="Gao S."/>
            <person name="Zong X."/>
        </authorList>
    </citation>
    <scope>NUCLEOTIDE SEQUENCE [LARGE SCALE GENOMIC DNA]</scope>
    <source>
        <strain evidence="10 11">cv. Zhongwan 6</strain>
    </source>
</reference>
<gene>
    <name evidence="10" type="ORF">KIW84_053187</name>
</gene>
<dbReference type="Gene3D" id="3.40.50.10140">
    <property type="entry name" value="Toll/interleukin-1 receptor homology (TIR) domain"/>
    <property type="match status" value="1"/>
</dbReference>
<dbReference type="SUPFAM" id="SSF52058">
    <property type="entry name" value="L domain-like"/>
    <property type="match status" value="1"/>
</dbReference>
<dbReference type="InterPro" id="IPR027417">
    <property type="entry name" value="P-loop_NTPase"/>
</dbReference>
<dbReference type="InterPro" id="IPR058192">
    <property type="entry name" value="WHD_ROQ1-like"/>
</dbReference>
<evidence type="ECO:0000256" key="1">
    <source>
        <dbReference type="ARBA" id="ARBA00011982"/>
    </source>
</evidence>
<feature type="transmembrane region" description="Helical" evidence="8">
    <location>
        <begin position="1211"/>
        <end position="1231"/>
    </location>
</feature>
<dbReference type="SUPFAM" id="SSF46785">
    <property type="entry name" value="Winged helix' DNA-binding domain"/>
    <property type="match status" value="1"/>
</dbReference>
<dbReference type="Gene3D" id="1.10.8.430">
    <property type="entry name" value="Helical domain of apoptotic protease-activating factors"/>
    <property type="match status" value="1"/>
</dbReference>
<dbReference type="FunFam" id="3.40.50.10140:FF:000007">
    <property type="entry name" value="Disease resistance protein (TIR-NBS-LRR class)"/>
    <property type="match status" value="1"/>
</dbReference>
<dbReference type="PRINTS" id="PR00364">
    <property type="entry name" value="DISEASERSIST"/>
</dbReference>
<dbReference type="GO" id="GO:0006952">
    <property type="term" value="P:defense response"/>
    <property type="evidence" value="ECO:0007669"/>
    <property type="project" value="UniProtKB-KW"/>
</dbReference>
<dbReference type="FunFam" id="1.10.8.430:FF:000002">
    <property type="entry name" value="Disease resistance protein (TIR-NBS-LRR class)"/>
    <property type="match status" value="1"/>
</dbReference>
<dbReference type="Gene3D" id="3.40.50.300">
    <property type="entry name" value="P-loop containing nucleotide triphosphate hydrolases"/>
    <property type="match status" value="1"/>
</dbReference>
<dbReference type="InterPro" id="IPR044974">
    <property type="entry name" value="Disease_R_plants"/>
</dbReference>
<keyword evidence="8" id="KW-0812">Transmembrane</keyword>
<dbReference type="SUPFAM" id="SSF52200">
    <property type="entry name" value="Toll/Interleukin receptor TIR domain"/>
    <property type="match status" value="1"/>
</dbReference>
<dbReference type="PROSITE" id="PS50104">
    <property type="entry name" value="TIR"/>
    <property type="match status" value="1"/>
</dbReference>
<dbReference type="EMBL" id="JAMSHJ010000005">
    <property type="protein sequence ID" value="KAI5406818.1"/>
    <property type="molecule type" value="Genomic_DNA"/>
</dbReference>
<evidence type="ECO:0000256" key="8">
    <source>
        <dbReference type="SAM" id="Phobius"/>
    </source>
</evidence>
<dbReference type="InterPro" id="IPR001611">
    <property type="entry name" value="Leu-rich_rpt"/>
</dbReference>
<dbReference type="InterPro" id="IPR032675">
    <property type="entry name" value="LRR_dom_sf"/>
</dbReference>
<dbReference type="InterPro" id="IPR042197">
    <property type="entry name" value="Apaf_helical"/>
</dbReference>
<feature type="domain" description="TIR" evidence="9">
    <location>
        <begin position="10"/>
        <end position="176"/>
    </location>
</feature>
<keyword evidence="3" id="KW-0677">Repeat</keyword>
<accession>A0A9D4WSK0</accession>
<evidence type="ECO:0000256" key="6">
    <source>
        <dbReference type="ARBA" id="ARBA00023027"/>
    </source>
</evidence>
<protein>
    <recommendedName>
        <fullName evidence="1">ADP-ribosyl cyclase/cyclic ADP-ribose hydrolase</fullName>
        <ecNumber evidence="1">3.2.2.6</ecNumber>
    </recommendedName>
</protein>
<evidence type="ECO:0000256" key="2">
    <source>
        <dbReference type="ARBA" id="ARBA00022614"/>
    </source>
</evidence>
<evidence type="ECO:0000313" key="10">
    <source>
        <dbReference type="EMBL" id="KAI5406818.1"/>
    </source>
</evidence>
<dbReference type="EC" id="3.2.2.6" evidence="1"/>
<dbReference type="SUPFAM" id="SSF52540">
    <property type="entry name" value="P-loop containing nucleoside triphosphate hydrolases"/>
    <property type="match status" value="1"/>
</dbReference>
<comment type="caution">
    <text evidence="10">The sequence shown here is derived from an EMBL/GenBank/DDBJ whole genome shotgun (WGS) entry which is preliminary data.</text>
</comment>
<evidence type="ECO:0000313" key="11">
    <source>
        <dbReference type="Proteomes" id="UP001058974"/>
    </source>
</evidence>
<dbReference type="PANTHER" id="PTHR11017:SF559">
    <property type="entry name" value="DISEASE RESISTANCE PROTEIN CHL1"/>
    <property type="match status" value="1"/>
</dbReference>
<evidence type="ECO:0000256" key="7">
    <source>
        <dbReference type="ARBA" id="ARBA00047304"/>
    </source>
</evidence>
<dbReference type="Gene3D" id="3.80.10.10">
    <property type="entry name" value="Ribonuclease Inhibitor"/>
    <property type="match status" value="3"/>
</dbReference>
<keyword evidence="8" id="KW-1133">Transmembrane helix</keyword>
<dbReference type="InterPro" id="IPR000157">
    <property type="entry name" value="TIR_dom"/>
</dbReference>
<dbReference type="Pfam" id="PF13855">
    <property type="entry name" value="LRR_8"/>
    <property type="match status" value="1"/>
</dbReference>
<organism evidence="10 11">
    <name type="scientific">Pisum sativum</name>
    <name type="common">Garden pea</name>
    <name type="synonym">Lathyrus oleraceus</name>
    <dbReference type="NCBI Taxonomy" id="3888"/>
    <lineage>
        <taxon>Eukaryota</taxon>
        <taxon>Viridiplantae</taxon>
        <taxon>Streptophyta</taxon>
        <taxon>Embryophyta</taxon>
        <taxon>Tracheophyta</taxon>
        <taxon>Spermatophyta</taxon>
        <taxon>Magnoliopsida</taxon>
        <taxon>eudicotyledons</taxon>
        <taxon>Gunneridae</taxon>
        <taxon>Pentapetalae</taxon>
        <taxon>rosids</taxon>
        <taxon>fabids</taxon>
        <taxon>Fabales</taxon>
        <taxon>Fabaceae</taxon>
        <taxon>Papilionoideae</taxon>
        <taxon>50 kb inversion clade</taxon>
        <taxon>NPAAA clade</taxon>
        <taxon>Hologalegina</taxon>
        <taxon>IRL clade</taxon>
        <taxon>Fabeae</taxon>
        <taxon>Lathyrus</taxon>
    </lineage>
</organism>
<evidence type="ECO:0000256" key="5">
    <source>
        <dbReference type="ARBA" id="ARBA00022821"/>
    </source>
</evidence>